<keyword evidence="2" id="KW-0328">Glycosyltransferase</keyword>
<dbReference type="PANTHER" id="PTHR43630:SF2">
    <property type="entry name" value="GLYCOSYLTRANSFERASE"/>
    <property type="match status" value="1"/>
</dbReference>
<reference evidence="2" key="2">
    <citation type="submission" date="2021-04" db="EMBL/GenBank/DDBJ databases">
        <authorList>
            <person name="Gilroy R."/>
        </authorList>
    </citation>
    <scope>NUCLEOTIDE SEQUENCE</scope>
    <source>
        <strain evidence="2">ChiBcec1-1630</strain>
    </source>
</reference>
<dbReference type="InterPro" id="IPR001173">
    <property type="entry name" value="Glyco_trans_2-like"/>
</dbReference>
<dbReference type="InterPro" id="IPR011990">
    <property type="entry name" value="TPR-like_helical_dom_sf"/>
</dbReference>
<dbReference type="Pfam" id="PF13181">
    <property type="entry name" value="TPR_8"/>
    <property type="match status" value="1"/>
</dbReference>
<dbReference type="InterPro" id="IPR019734">
    <property type="entry name" value="TPR_rpt"/>
</dbReference>
<dbReference type="SMART" id="SM00028">
    <property type="entry name" value="TPR"/>
    <property type="match status" value="2"/>
</dbReference>
<dbReference type="SUPFAM" id="SSF53448">
    <property type="entry name" value="Nucleotide-diphospho-sugar transferases"/>
    <property type="match status" value="1"/>
</dbReference>
<gene>
    <name evidence="2" type="ORF">H9926_07520</name>
</gene>
<organism evidence="2 3">
    <name type="scientific">Candidatus Eisenbergiella intestinigallinarum</name>
    <dbReference type="NCBI Taxonomy" id="2838549"/>
    <lineage>
        <taxon>Bacteria</taxon>
        <taxon>Bacillati</taxon>
        <taxon>Bacillota</taxon>
        <taxon>Clostridia</taxon>
        <taxon>Lachnospirales</taxon>
        <taxon>Lachnospiraceae</taxon>
        <taxon>Eisenbergiella</taxon>
    </lineage>
</organism>
<feature type="domain" description="Glycosyltransferase 2-like" evidence="1">
    <location>
        <begin position="5"/>
        <end position="101"/>
    </location>
</feature>
<dbReference type="EC" id="2.4.-.-" evidence="2"/>
<dbReference type="AlphaFoldDB" id="A0A9D2QJX3"/>
<dbReference type="Pfam" id="PF00535">
    <property type="entry name" value="Glycos_transf_2"/>
    <property type="match status" value="1"/>
</dbReference>
<dbReference type="CDD" id="cd02511">
    <property type="entry name" value="Beta4Glucosyltransferase"/>
    <property type="match status" value="1"/>
</dbReference>
<dbReference type="SUPFAM" id="SSF48452">
    <property type="entry name" value="TPR-like"/>
    <property type="match status" value="1"/>
</dbReference>
<evidence type="ECO:0000313" key="2">
    <source>
        <dbReference type="EMBL" id="HJC87846.1"/>
    </source>
</evidence>
<dbReference type="InterPro" id="IPR029044">
    <property type="entry name" value="Nucleotide-diphossugar_trans"/>
</dbReference>
<dbReference type="Proteomes" id="UP000823922">
    <property type="component" value="Unassembled WGS sequence"/>
</dbReference>
<dbReference type="EMBL" id="DWVS01000190">
    <property type="protein sequence ID" value="HJC87846.1"/>
    <property type="molecule type" value="Genomic_DNA"/>
</dbReference>
<evidence type="ECO:0000259" key="1">
    <source>
        <dbReference type="Pfam" id="PF00535"/>
    </source>
</evidence>
<keyword evidence="2" id="KW-0808">Transferase</keyword>
<protein>
    <submittedName>
        <fullName evidence="2">Glycosyltransferase</fullName>
        <ecNumber evidence="2">2.4.-.-</ecNumber>
    </submittedName>
</protein>
<evidence type="ECO:0000313" key="3">
    <source>
        <dbReference type="Proteomes" id="UP000823922"/>
    </source>
</evidence>
<reference evidence="2" key="1">
    <citation type="journal article" date="2021" name="PeerJ">
        <title>Extensive microbial diversity within the chicken gut microbiome revealed by metagenomics and culture.</title>
        <authorList>
            <person name="Gilroy R."/>
            <person name="Ravi A."/>
            <person name="Getino M."/>
            <person name="Pursley I."/>
            <person name="Horton D.L."/>
            <person name="Alikhan N.F."/>
            <person name="Baker D."/>
            <person name="Gharbi K."/>
            <person name="Hall N."/>
            <person name="Watson M."/>
            <person name="Adriaenssens E.M."/>
            <person name="Foster-Nyarko E."/>
            <person name="Jarju S."/>
            <person name="Secka A."/>
            <person name="Antonio M."/>
            <person name="Oren A."/>
            <person name="Chaudhuri R.R."/>
            <person name="La Ragione R."/>
            <person name="Hildebrand F."/>
            <person name="Pallen M.J."/>
        </authorList>
    </citation>
    <scope>NUCLEOTIDE SEQUENCE</scope>
    <source>
        <strain evidence="2">ChiBcec1-1630</strain>
    </source>
</reference>
<dbReference type="Gene3D" id="1.25.40.10">
    <property type="entry name" value="Tetratricopeptide repeat domain"/>
    <property type="match status" value="2"/>
</dbReference>
<name>A0A9D2QJX3_9FIRM</name>
<proteinExistence type="predicted"/>
<dbReference type="PANTHER" id="PTHR43630">
    <property type="entry name" value="POLY-BETA-1,6-N-ACETYL-D-GLUCOSAMINE SYNTHASE"/>
    <property type="match status" value="1"/>
</dbReference>
<sequence length="356" mass="41718">MSSWSLCMIVKNEEDVLERCLNSVRELVDEIIIVDTGSEDGTKQTAERFTDQIYDFQWGDDFAAARNFSFARASGDYLMWMDADDVLPESSLRLLAEKKERMDPKTDVIMLPYQTAFDEAGNPVFIYERERIVRNCPRSVWIGPVHEIIVPFGNILHLEAPIRHEKNGPGESGRNLRIYEGQLAKGWKPDARQQYYYGRELYFHERYEEAEKVFQRFLKNPDAWIVNRVDALRLLAGCRYRQGREEEALEALLHALTLDRPRAEICCDLGKHFLDRGRYEAAVFWYQAALSLPERTDEGGFVERDCCGFLPCIQLCICFDRLGDRRQAEEYNERAGRYRPQSPYYLQNRRYFGHEE</sequence>
<accession>A0A9D2QJX3</accession>
<comment type="caution">
    <text evidence="2">The sequence shown here is derived from an EMBL/GenBank/DDBJ whole genome shotgun (WGS) entry which is preliminary data.</text>
</comment>
<dbReference type="GO" id="GO:0016757">
    <property type="term" value="F:glycosyltransferase activity"/>
    <property type="evidence" value="ECO:0007669"/>
    <property type="project" value="UniProtKB-KW"/>
</dbReference>
<dbReference type="Gene3D" id="3.90.550.10">
    <property type="entry name" value="Spore Coat Polysaccharide Biosynthesis Protein SpsA, Chain A"/>
    <property type="match status" value="1"/>
</dbReference>